<accession>A0ABU6R0D5</accession>
<proteinExistence type="predicted"/>
<comment type="caution">
    <text evidence="2">The sequence shown here is derived from an EMBL/GenBank/DDBJ whole genome shotgun (WGS) entry which is preliminary data.</text>
</comment>
<dbReference type="InterPro" id="IPR004252">
    <property type="entry name" value="Probable_transposase_24"/>
</dbReference>
<dbReference type="Pfam" id="PF03004">
    <property type="entry name" value="Transposase_24"/>
    <property type="match status" value="1"/>
</dbReference>
<evidence type="ECO:0000256" key="1">
    <source>
        <dbReference type="SAM" id="MobiDB-lite"/>
    </source>
</evidence>
<dbReference type="Proteomes" id="UP001341840">
    <property type="component" value="Unassembled WGS sequence"/>
</dbReference>
<reference evidence="2 3" key="1">
    <citation type="journal article" date="2023" name="Plants (Basel)">
        <title>Bridging the Gap: Combining Genomics and Transcriptomics Approaches to Understand Stylosanthes scabra, an Orphan Legume from the Brazilian Caatinga.</title>
        <authorList>
            <person name="Ferreira-Neto J.R.C."/>
            <person name="da Silva M.D."/>
            <person name="Binneck E."/>
            <person name="de Melo N.F."/>
            <person name="da Silva R.H."/>
            <person name="de Melo A.L.T.M."/>
            <person name="Pandolfi V."/>
            <person name="Bustamante F.O."/>
            <person name="Brasileiro-Vidal A.C."/>
            <person name="Benko-Iseppon A.M."/>
        </authorList>
    </citation>
    <scope>NUCLEOTIDE SEQUENCE [LARGE SCALE GENOMIC DNA]</scope>
    <source>
        <tissue evidence="2">Leaves</tissue>
    </source>
</reference>
<dbReference type="EMBL" id="JASCZI010006341">
    <property type="protein sequence ID" value="MED6117503.1"/>
    <property type="molecule type" value="Genomic_DNA"/>
</dbReference>
<feature type="compositionally biased region" description="Polar residues" evidence="1">
    <location>
        <begin position="39"/>
        <end position="48"/>
    </location>
</feature>
<evidence type="ECO:0000313" key="2">
    <source>
        <dbReference type="EMBL" id="MED6117503.1"/>
    </source>
</evidence>
<protein>
    <submittedName>
        <fullName evidence="2">Uncharacterized protein</fullName>
    </submittedName>
</protein>
<sequence length="58" mass="6849">MLKNRPLEIPEVQFRKLIRYWRLPKIKAMSAKNIENRSKQTSPHRTGSTGFGIVRKQL</sequence>
<gene>
    <name evidence="2" type="ORF">PIB30_110561</name>
</gene>
<feature type="region of interest" description="Disordered" evidence="1">
    <location>
        <begin position="32"/>
        <end position="58"/>
    </location>
</feature>
<keyword evidence="3" id="KW-1185">Reference proteome</keyword>
<organism evidence="2 3">
    <name type="scientific">Stylosanthes scabra</name>
    <dbReference type="NCBI Taxonomy" id="79078"/>
    <lineage>
        <taxon>Eukaryota</taxon>
        <taxon>Viridiplantae</taxon>
        <taxon>Streptophyta</taxon>
        <taxon>Embryophyta</taxon>
        <taxon>Tracheophyta</taxon>
        <taxon>Spermatophyta</taxon>
        <taxon>Magnoliopsida</taxon>
        <taxon>eudicotyledons</taxon>
        <taxon>Gunneridae</taxon>
        <taxon>Pentapetalae</taxon>
        <taxon>rosids</taxon>
        <taxon>fabids</taxon>
        <taxon>Fabales</taxon>
        <taxon>Fabaceae</taxon>
        <taxon>Papilionoideae</taxon>
        <taxon>50 kb inversion clade</taxon>
        <taxon>dalbergioids sensu lato</taxon>
        <taxon>Dalbergieae</taxon>
        <taxon>Pterocarpus clade</taxon>
        <taxon>Stylosanthes</taxon>
    </lineage>
</organism>
<name>A0ABU6R0D5_9FABA</name>
<feature type="non-terminal residue" evidence="2">
    <location>
        <position position="58"/>
    </location>
</feature>
<evidence type="ECO:0000313" key="3">
    <source>
        <dbReference type="Proteomes" id="UP001341840"/>
    </source>
</evidence>